<sequence length="209" mass="21260">MTATPRNATLSFGRSAQAAGAGPATPGQPGPSSARRWCGWSARASRYACPTAAALPGGDGFRATVAERRAVYERESKRRQVPAVVLSDGTAPEYRPVETGDDALVRGLAGASGLASGPARVVFDPDTARIAPGEVLVCPSTDPGWTPLFLNAAAIVTETGGMISHGTTVAREYGIPAVVGAAGATTRIQDGQVITVDGSRGTVTLGERG</sequence>
<evidence type="ECO:0000313" key="3">
    <source>
        <dbReference type="EMBL" id="PZG53045.1"/>
    </source>
</evidence>
<dbReference type="InterPro" id="IPR051549">
    <property type="entry name" value="PEP_Utilizing_Enz"/>
</dbReference>
<dbReference type="SUPFAM" id="SSF52009">
    <property type="entry name" value="Phosphohistidine domain"/>
    <property type="match status" value="1"/>
</dbReference>
<name>A0A2W2HN53_9ACTN</name>
<reference evidence="3 4" key="1">
    <citation type="submission" date="2018-01" db="EMBL/GenBank/DDBJ databases">
        <title>Draft genome sequence of Sphaerisporangium sp. 7K107.</title>
        <authorList>
            <person name="Sahin N."/>
            <person name="Saygin H."/>
            <person name="Ay H."/>
        </authorList>
    </citation>
    <scope>NUCLEOTIDE SEQUENCE [LARGE SCALE GENOMIC DNA]</scope>
    <source>
        <strain evidence="3 4">7K107</strain>
    </source>
</reference>
<evidence type="ECO:0000259" key="2">
    <source>
        <dbReference type="Pfam" id="PF00391"/>
    </source>
</evidence>
<accession>A0A2W2HN53</accession>
<dbReference type="EMBL" id="POUA01000029">
    <property type="protein sequence ID" value="PZG53045.1"/>
    <property type="molecule type" value="Genomic_DNA"/>
</dbReference>
<dbReference type="InterPro" id="IPR008279">
    <property type="entry name" value="PEP-util_enz_mobile_dom"/>
</dbReference>
<dbReference type="Pfam" id="PF00391">
    <property type="entry name" value="PEP-utilizers"/>
    <property type="match status" value="1"/>
</dbReference>
<feature type="domain" description="PEP-utilising enzyme mobile" evidence="2">
    <location>
        <begin position="131"/>
        <end position="201"/>
    </location>
</feature>
<dbReference type="PANTHER" id="PTHR43615">
    <property type="entry name" value="PHOSPHOENOLPYRUVATE SYNTHASE-RELATED"/>
    <property type="match status" value="1"/>
</dbReference>
<feature type="compositionally biased region" description="Polar residues" evidence="1">
    <location>
        <begin position="1"/>
        <end position="14"/>
    </location>
</feature>
<dbReference type="AlphaFoldDB" id="A0A2W2HN53"/>
<feature type="region of interest" description="Disordered" evidence="1">
    <location>
        <begin position="1"/>
        <end position="36"/>
    </location>
</feature>
<protein>
    <recommendedName>
        <fullName evidence="2">PEP-utilising enzyme mobile domain-containing protein</fullName>
    </recommendedName>
</protein>
<organism evidence="3 4">
    <name type="scientific">Spongiactinospora gelatinilytica</name>
    <dbReference type="NCBI Taxonomy" id="2666298"/>
    <lineage>
        <taxon>Bacteria</taxon>
        <taxon>Bacillati</taxon>
        <taxon>Actinomycetota</taxon>
        <taxon>Actinomycetes</taxon>
        <taxon>Streptosporangiales</taxon>
        <taxon>Streptosporangiaceae</taxon>
        <taxon>Spongiactinospora</taxon>
    </lineage>
</organism>
<proteinExistence type="predicted"/>
<gene>
    <name evidence="3" type="ORF">C1I98_06290</name>
</gene>
<dbReference type="InterPro" id="IPR036637">
    <property type="entry name" value="Phosphohistidine_dom_sf"/>
</dbReference>
<keyword evidence="4" id="KW-1185">Reference proteome</keyword>
<feature type="compositionally biased region" description="Low complexity" evidence="1">
    <location>
        <begin position="15"/>
        <end position="34"/>
    </location>
</feature>
<dbReference type="Proteomes" id="UP000248544">
    <property type="component" value="Unassembled WGS sequence"/>
</dbReference>
<dbReference type="GO" id="GO:0016772">
    <property type="term" value="F:transferase activity, transferring phosphorus-containing groups"/>
    <property type="evidence" value="ECO:0007669"/>
    <property type="project" value="InterPro"/>
</dbReference>
<dbReference type="PANTHER" id="PTHR43615:SF1">
    <property type="entry name" value="PPDK_N DOMAIN-CONTAINING PROTEIN"/>
    <property type="match status" value="1"/>
</dbReference>
<comment type="caution">
    <text evidence="3">The sequence shown here is derived from an EMBL/GenBank/DDBJ whole genome shotgun (WGS) entry which is preliminary data.</text>
</comment>
<evidence type="ECO:0000256" key="1">
    <source>
        <dbReference type="SAM" id="MobiDB-lite"/>
    </source>
</evidence>
<evidence type="ECO:0000313" key="4">
    <source>
        <dbReference type="Proteomes" id="UP000248544"/>
    </source>
</evidence>
<dbReference type="Gene3D" id="3.50.30.10">
    <property type="entry name" value="Phosphohistidine domain"/>
    <property type="match status" value="1"/>
</dbReference>